<sequence length="87" mass="10439">MKEEYIDEVLHAVMHSLRENQTLISRRAIEEIIRNDPYLYPAFRSLSPTSRRTKISIIMNLHFPLWIKGKGVHQNTYVWKVKDEKEE</sequence>
<dbReference type="GeneID" id="3923749"/>
<keyword evidence="2" id="KW-1185">Reference proteome</keyword>
<accession>Q2FKV3</accession>
<name>Q2FKV3_METHJ</name>
<gene>
    <name evidence="1" type="ordered locus">Mhun_1395</name>
</gene>
<dbReference type="Proteomes" id="UP000001941">
    <property type="component" value="Chromosome"/>
</dbReference>
<reference evidence="2" key="1">
    <citation type="journal article" date="2016" name="Stand. Genomic Sci.">
        <title>Complete genome sequence of Methanospirillum hungatei type strain JF1.</title>
        <authorList>
            <person name="Gunsalus R.P."/>
            <person name="Cook L.E."/>
            <person name="Crable B."/>
            <person name="Rohlin L."/>
            <person name="McDonald E."/>
            <person name="Mouttaki H."/>
            <person name="Sieber J.R."/>
            <person name="Poweleit N."/>
            <person name="Zhou H."/>
            <person name="Lapidus A.L."/>
            <person name="Daligault H.E."/>
            <person name="Land M."/>
            <person name="Gilna P."/>
            <person name="Ivanova N."/>
            <person name="Kyrpides N."/>
            <person name="Culley D.E."/>
            <person name="McInerney M.J."/>
        </authorList>
    </citation>
    <scope>NUCLEOTIDE SEQUENCE [LARGE SCALE GENOMIC DNA]</scope>
    <source>
        <strain evidence="2">ATCC 27890 / DSM 864 / NBRC 100397 / JF-1</strain>
    </source>
</reference>
<organism evidence="1 2">
    <name type="scientific">Methanospirillum hungatei JF-1 (strain ATCC 27890 / DSM 864 / NBRC 100397 / JF-1)</name>
    <dbReference type="NCBI Taxonomy" id="323259"/>
    <lineage>
        <taxon>Archaea</taxon>
        <taxon>Methanobacteriati</taxon>
        <taxon>Methanobacteriota</taxon>
        <taxon>Stenosarchaea group</taxon>
        <taxon>Methanomicrobia</taxon>
        <taxon>Methanomicrobiales</taxon>
        <taxon>Methanospirillaceae</taxon>
        <taxon>Methanospirillum</taxon>
    </lineage>
</organism>
<evidence type="ECO:0000313" key="1">
    <source>
        <dbReference type="EMBL" id="ABD41133.1"/>
    </source>
</evidence>
<protein>
    <submittedName>
        <fullName evidence="1">Uncharacterized protein</fullName>
    </submittedName>
</protein>
<dbReference type="EMBL" id="CP000254">
    <property type="protein sequence ID" value="ABD41133.1"/>
    <property type="molecule type" value="Genomic_DNA"/>
</dbReference>
<dbReference type="STRING" id="323259.Mhun_1395"/>
<dbReference type="EnsemblBacteria" id="ABD41133">
    <property type="protein sequence ID" value="ABD41133"/>
    <property type="gene ID" value="Mhun_1395"/>
</dbReference>
<dbReference type="RefSeq" id="WP_011448402.1">
    <property type="nucleotide sequence ID" value="NC_007796.1"/>
</dbReference>
<dbReference type="AlphaFoldDB" id="Q2FKV3"/>
<dbReference type="KEGG" id="mhu:Mhun_1395"/>
<dbReference type="InParanoid" id="Q2FKV3"/>
<evidence type="ECO:0000313" key="2">
    <source>
        <dbReference type="Proteomes" id="UP000001941"/>
    </source>
</evidence>
<dbReference type="OrthoDB" id="382563at2157"/>
<dbReference type="HOGENOM" id="CLU_2353222_0_0_2"/>
<proteinExistence type="predicted"/>